<sequence>MAEINVSSIFSLLKTSASEFMDNNSFRLAGALAFNAIFSIPPLLIIIIRAAGYFWGEQAVSGELSKQIEAAIGAGAATEVENIVQNAATNESGGIAFWISIGVLIFASTTFFATLQESLNSVWNLKPKPTNSIVKMLKVRLFSFGIVLSIALLMLVSLVLSTVISILSDYLTSIIPGIGVFFIRLLDFVLSAGIISVLFALIYKYLPDATIRWKDVWVGAIVTALLFALGKFLISFYISTSDPGSAYGAAGSIIVILVWIYYSSLIIFFGSELAQQYADKFGQHIRPKAHAVFVEMREVRDEPHDTSSGRPRPQGRFEPKA</sequence>
<accession>A0ABP8LUK3</accession>
<evidence type="ECO:0000256" key="6">
    <source>
        <dbReference type="SAM" id="MobiDB-lite"/>
    </source>
</evidence>
<dbReference type="PIRSF" id="PIRSF035875">
    <property type="entry name" value="RNase_BN"/>
    <property type="match status" value="1"/>
</dbReference>
<organism evidence="8 9">
    <name type="scientific">Pontibacter saemangeumensis</name>
    <dbReference type="NCBI Taxonomy" id="1084525"/>
    <lineage>
        <taxon>Bacteria</taxon>
        <taxon>Pseudomonadati</taxon>
        <taxon>Bacteroidota</taxon>
        <taxon>Cytophagia</taxon>
        <taxon>Cytophagales</taxon>
        <taxon>Hymenobacteraceae</taxon>
        <taxon>Pontibacter</taxon>
    </lineage>
</organism>
<evidence type="ECO:0000256" key="3">
    <source>
        <dbReference type="ARBA" id="ARBA00022692"/>
    </source>
</evidence>
<gene>
    <name evidence="8" type="ORF">GCM10023188_26650</name>
</gene>
<feature type="transmembrane region" description="Helical" evidence="7">
    <location>
        <begin position="244"/>
        <end position="270"/>
    </location>
</feature>
<dbReference type="PANTHER" id="PTHR30213">
    <property type="entry name" value="INNER MEMBRANE PROTEIN YHJD"/>
    <property type="match status" value="1"/>
</dbReference>
<comment type="caution">
    <text evidence="8">The sequence shown here is derived from an EMBL/GenBank/DDBJ whole genome shotgun (WGS) entry which is preliminary data.</text>
</comment>
<evidence type="ECO:0000256" key="1">
    <source>
        <dbReference type="ARBA" id="ARBA00004651"/>
    </source>
</evidence>
<dbReference type="NCBIfam" id="TIGR00765">
    <property type="entry name" value="yihY_not_rbn"/>
    <property type="match status" value="1"/>
</dbReference>
<evidence type="ECO:0000256" key="7">
    <source>
        <dbReference type="SAM" id="Phobius"/>
    </source>
</evidence>
<dbReference type="EMBL" id="BAABHC010000014">
    <property type="protein sequence ID" value="GAA4435021.1"/>
    <property type="molecule type" value="Genomic_DNA"/>
</dbReference>
<dbReference type="RefSeq" id="WP_345159727.1">
    <property type="nucleotide sequence ID" value="NZ_BAABHC010000014.1"/>
</dbReference>
<proteinExistence type="predicted"/>
<keyword evidence="3 7" id="KW-0812">Transmembrane</keyword>
<keyword evidence="2" id="KW-1003">Cell membrane</keyword>
<evidence type="ECO:0000256" key="4">
    <source>
        <dbReference type="ARBA" id="ARBA00022989"/>
    </source>
</evidence>
<feature type="region of interest" description="Disordered" evidence="6">
    <location>
        <begin position="299"/>
        <end position="321"/>
    </location>
</feature>
<evidence type="ECO:0000313" key="8">
    <source>
        <dbReference type="EMBL" id="GAA4435021.1"/>
    </source>
</evidence>
<evidence type="ECO:0000256" key="5">
    <source>
        <dbReference type="ARBA" id="ARBA00023136"/>
    </source>
</evidence>
<evidence type="ECO:0000313" key="9">
    <source>
        <dbReference type="Proteomes" id="UP001500552"/>
    </source>
</evidence>
<keyword evidence="9" id="KW-1185">Reference proteome</keyword>
<feature type="transmembrane region" description="Helical" evidence="7">
    <location>
        <begin position="141"/>
        <end position="168"/>
    </location>
</feature>
<name>A0ABP8LUK3_9BACT</name>
<feature type="transmembrane region" description="Helical" evidence="7">
    <location>
        <begin position="215"/>
        <end position="238"/>
    </location>
</feature>
<feature type="transmembrane region" description="Helical" evidence="7">
    <location>
        <begin position="95"/>
        <end position="115"/>
    </location>
</feature>
<dbReference type="InterPro" id="IPR017039">
    <property type="entry name" value="Virul_fac_BrkB"/>
</dbReference>
<comment type="subcellular location">
    <subcellularLocation>
        <location evidence="1">Cell membrane</location>
        <topology evidence="1">Multi-pass membrane protein</topology>
    </subcellularLocation>
</comment>
<dbReference type="PANTHER" id="PTHR30213:SF1">
    <property type="entry name" value="INNER MEMBRANE PROTEIN YHJD"/>
    <property type="match status" value="1"/>
</dbReference>
<dbReference type="Proteomes" id="UP001500552">
    <property type="component" value="Unassembled WGS sequence"/>
</dbReference>
<keyword evidence="5 7" id="KW-0472">Membrane</keyword>
<keyword evidence="4 7" id="KW-1133">Transmembrane helix</keyword>
<protein>
    <submittedName>
        <fullName evidence="8">YihY/virulence factor BrkB family protein</fullName>
    </submittedName>
</protein>
<evidence type="ECO:0000256" key="2">
    <source>
        <dbReference type="ARBA" id="ARBA00022475"/>
    </source>
</evidence>
<dbReference type="Pfam" id="PF03631">
    <property type="entry name" value="Virul_fac_BrkB"/>
    <property type="match status" value="1"/>
</dbReference>
<feature type="transmembrane region" description="Helical" evidence="7">
    <location>
        <begin position="174"/>
        <end position="203"/>
    </location>
</feature>
<feature type="transmembrane region" description="Helical" evidence="7">
    <location>
        <begin position="28"/>
        <end position="55"/>
    </location>
</feature>
<reference evidence="9" key="1">
    <citation type="journal article" date="2019" name="Int. J. Syst. Evol. Microbiol.">
        <title>The Global Catalogue of Microorganisms (GCM) 10K type strain sequencing project: providing services to taxonomists for standard genome sequencing and annotation.</title>
        <authorList>
            <consortium name="The Broad Institute Genomics Platform"/>
            <consortium name="The Broad Institute Genome Sequencing Center for Infectious Disease"/>
            <person name="Wu L."/>
            <person name="Ma J."/>
        </authorList>
    </citation>
    <scope>NUCLEOTIDE SEQUENCE [LARGE SCALE GENOMIC DNA]</scope>
    <source>
        <strain evidence="9">JCM 17926</strain>
    </source>
</reference>